<dbReference type="EMBL" id="CP047166">
    <property type="protein sequence ID" value="QRF66629.1"/>
    <property type="molecule type" value="Genomic_DNA"/>
</dbReference>
<dbReference type="RefSeq" id="WP_156145550.1">
    <property type="nucleotide sequence ID" value="NZ_CP047166.1"/>
</dbReference>
<name>A0ABX7F927_9RHOB</name>
<sequence>MFRAQCLFAPDGNLPDPGPALPVVTEDAAVQVCQLVRIGGTGQRVCISGGYAQDAGCSVMRSRQRSEADTPGNRRPATPFTAPFFGRDGPGMQH</sequence>
<proteinExistence type="predicted"/>
<dbReference type="Proteomes" id="UP000596387">
    <property type="component" value="Chromosome"/>
</dbReference>
<reference evidence="2 3" key="1">
    <citation type="submission" date="2019-12" db="EMBL/GenBank/DDBJ databases">
        <title>Complete Genome Sequence of a Quorum-Sensing Bacterium,Rhodobacteraceae bacterium C31, Isolated from a marine microalgae symbiotic bacteria.</title>
        <authorList>
            <person name="Zhang Y."/>
        </authorList>
    </citation>
    <scope>NUCLEOTIDE SEQUENCE [LARGE SCALE GENOMIC DNA]</scope>
    <source>
        <strain evidence="2 3">C31</strain>
    </source>
</reference>
<evidence type="ECO:0000256" key="1">
    <source>
        <dbReference type="SAM" id="MobiDB-lite"/>
    </source>
</evidence>
<protein>
    <submittedName>
        <fullName evidence="2">Uncharacterized protein</fullName>
    </submittedName>
</protein>
<evidence type="ECO:0000313" key="2">
    <source>
        <dbReference type="EMBL" id="QRF66629.1"/>
    </source>
</evidence>
<accession>A0ABX7F927</accession>
<organism evidence="2 3">
    <name type="scientific">Ponticoccus alexandrii</name>
    <dbReference type="NCBI Taxonomy" id="1943633"/>
    <lineage>
        <taxon>Bacteria</taxon>
        <taxon>Pseudomonadati</taxon>
        <taxon>Pseudomonadota</taxon>
        <taxon>Alphaproteobacteria</taxon>
        <taxon>Rhodobacterales</taxon>
        <taxon>Roseobacteraceae</taxon>
        <taxon>Ponticoccus</taxon>
    </lineage>
</organism>
<evidence type="ECO:0000313" key="3">
    <source>
        <dbReference type="Proteomes" id="UP000596387"/>
    </source>
</evidence>
<feature type="region of interest" description="Disordered" evidence="1">
    <location>
        <begin position="62"/>
        <end position="94"/>
    </location>
</feature>
<gene>
    <name evidence="2" type="ORF">GQA70_10110</name>
</gene>
<keyword evidence="3" id="KW-1185">Reference proteome</keyword>